<dbReference type="AlphaFoldDB" id="A0ABD1ZLN8"/>
<keyword evidence="2" id="KW-1185">Reference proteome</keyword>
<comment type="caution">
    <text evidence="1">The sequence shown here is derived from an EMBL/GenBank/DDBJ whole genome shotgun (WGS) entry which is preliminary data.</text>
</comment>
<protein>
    <submittedName>
        <fullName evidence="1">Uncharacterized protein</fullName>
    </submittedName>
</protein>
<evidence type="ECO:0000313" key="2">
    <source>
        <dbReference type="Proteomes" id="UP001605036"/>
    </source>
</evidence>
<reference evidence="1 2" key="1">
    <citation type="submission" date="2024-09" db="EMBL/GenBank/DDBJ databases">
        <title>Chromosome-scale assembly of Riccia fluitans.</title>
        <authorList>
            <person name="Paukszto L."/>
            <person name="Sawicki J."/>
            <person name="Karawczyk K."/>
            <person name="Piernik-Szablinska J."/>
            <person name="Szczecinska M."/>
            <person name="Mazdziarz M."/>
        </authorList>
    </citation>
    <scope>NUCLEOTIDE SEQUENCE [LARGE SCALE GENOMIC DNA]</scope>
    <source>
        <strain evidence="1">Rf_01</strain>
        <tissue evidence="1">Aerial parts of the thallus</tissue>
    </source>
</reference>
<proteinExistence type="predicted"/>
<gene>
    <name evidence="1" type="ORF">R1flu_020493</name>
</gene>
<sequence>MLIEKRMARAQKERIKEVQDKEYRKRVKVDHRATLLTELNKAGKSLDEIRTLFELLDSVEKAVDDVTAPSGL</sequence>
<evidence type="ECO:0000313" key="1">
    <source>
        <dbReference type="EMBL" id="KAL2652365.1"/>
    </source>
</evidence>
<accession>A0ABD1ZLN8</accession>
<dbReference type="EMBL" id="JBHFFA010000001">
    <property type="protein sequence ID" value="KAL2652365.1"/>
    <property type="molecule type" value="Genomic_DNA"/>
</dbReference>
<organism evidence="1 2">
    <name type="scientific">Riccia fluitans</name>
    <dbReference type="NCBI Taxonomy" id="41844"/>
    <lineage>
        <taxon>Eukaryota</taxon>
        <taxon>Viridiplantae</taxon>
        <taxon>Streptophyta</taxon>
        <taxon>Embryophyta</taxon>
        <taxon>Marchantiophyta</taxon>
        <taxon>Marchantiopsida</taxon>
        <taxon>Marchantiidae</taxon>
        <taxon>Marchantiales</taxon>
        <taxon>Ricciaceae</taxon>
        <taxon>Riccia</taxon>
    </lineage>
</organism>
<name>A0ABD1ZLN8_9MARC</name>
<dbReference type="Proteomes" id="UP001605036">
    <property type="component" value="Unassembled WGS sequence"/>
</dbReference>